<dbReference type="EMBL" id="SMUV01000073">
    <property type="protein sequence ID" value="TDK42384.1"/>
    <property type="molecule type" value="Genomic_DNA"/>
</dbReference>
<name>A0A4R5UTA1_9RHOB</name>
<dbReference type="PANTHER" id="PTHR41521">
    <property type="match status" value="1"/>
</dbReference>
<dbReference type="PANTHER" id="PTHR41521:SF4">
    <property type="entry name" value="BLR0684 PROTEIN"/>
    <property type="match status" value="1"/>
</dbReference>
<keyword evidence="3" id="KW-1185">Reference proteome</keyword>
<evidence type="ECO:0000259" key="1">
    <source>
        <dbReference type="Pfam" id="PF07045"/>
    </source>
</evidence>
<feature type="domain" description="DUF1330" evidence="1">
    <location>
        <begin position="27"/>
        <end position="119"/>
    </location>
</feature>
<dbReference type="SUPFAM" id="SSF54909">
    <property type="entry name" value="Dimeric alpha+beta barrel"/>
    <property type="match status" value="1"/>
</dbReference>
<evidence type="ECO:0000313" key="2">
    <source>
        <dbReference type="EMBL" id="TDK42384.1"/>
    </source>
</evidence>
<dbReference type="Proteomes" id="UP000295301">
    <property type="component" value="Unassembled WGS sequence"/>
</dbReference>
<gene>
    <name evidence="2" type="ORF">E1832_19820</name>
</gene>
<reference evidence="2 3" key="1">
    <citation type="submission" date="2019-03" db="EMBL/GenBank/DDBJ databases">
        <title>Ruegeria lutea sp. nov., a novel strain, isolated from marine sediment, the Masan Bay, South Korea.</title>
        <authorList>
            <person name="Kim J."/>
            <person name="Kim D.-Y."/>
            <person name="Lee S.-S."/>
        </authorList>
    </citation>
    <scope>NUCLEOTIDE SEQUENCE [LARGE SCALE GENOMIC DNA]</scope>
    <source>
        <strain evidence="2 3">318-1</strain>
    </source>
</reference>
<dbReference type="Pfam" id="PF07045">
    <property type="entry name" value="DUF1330"/>
    <property type="match status" value="1"/>
</dbReference>
<proteinExistence type="predicted"/>
<protein>
    <submittedName>
        <fullName evidence="2">DUF1330 domain-containing protein</fullName>
    </submittedName>
</protein>
<dbReference type="OrthoDB" id="9806380at2"/>
<dbReference type="Gene3D" id="3.30.70.100">
    <property type="match status" value="1"/>
</dbReference>
<organism evidence="2 3">
    <name type="scientific">Antarcticimicrobium luteum</name>
    <dbReference type="NCBI Taxonomy" id="2547397"/>
    <lineage>
        <taxon>Bacteria</taxon>
        <taxon>Pseudomonadati</taxon>
        <taxon>Pseudomonadota</taxon>
        <taxon>Alphaproteobacteria</taxon>
        <taxon>Rhodobacterales</taxon>
        <taxon>Paracoccaceae</taxon>
        <taxon>Antarcticimicrobium</taxon>
    </lineage>
</organism>
<dbReference type="InterPro" id="IPR011008">
    <property type="entry name" value="Dimeric_a/b-barrel"/>
</dbReference>
<comment type="caution">
    <text evidence="2">The sequence shown here is derived from an EMBL/GenBank/DDBJ whole genome shotgun (WGS) entry which is preliminary data.</text>
</comment>
<evidence type="ECO:0000313" key="3">
    <source>
        <dbReference type="Proteomes" id="UP000295301"/>
    </source>
</evidence>
<sequence length="121" mass="13653">MLRRCEKAVYAFRTVCSLATEEPTMTAIIIGQMMIHSRDWMDEYFTKIPDVVTAHKGKFRVRGGDPMGMEGDNPVPDAAFIIEFPDRNHAEAFWKSDEFQSLAALRRSGSTLNAILVNAIE</sequence>
<accession>A0A4R5UTA1</accession>
<dbReference type="AlphaFoldDB" id="A0A4R5UTA1"/>
<dbReference type="InterPro" id="IPR010753">
    <property type="entry name" value="DUF1330"/>
</dbReference>